<dbReference type="Pfam" id="PF01571">
    <property type="entry name" value="GCV_T"/>
    <property type="match status" value="1"/>
</dbReference>
<protein>
    <recommendedName>
        <fullName evidence="4">Aminomethyltransferase folate-binding domain-containing protein</fullName>
    </recommendedName>
</protein>
<reference evidence="3" key="1">
    <citation type="submission" date="2018-05" db="EMBL/GenBank/DDBJ databases">
        <authorList>
            <person name="Lanie J.A."/>
            <person name="Ng W.-L."/>
            <person name="Kazmierczak K.M."/>
            <person name="Andrzejewski T.M."/>
            <person name="Davidsen T.M."/>
            <person name="Wayne K.J."/>
            <person name="Tettelin H."/>
            <person name="Glass J.I."/>
            <person name="Rusch D."/>
            <person name="Podicherti R."/>
            <person name="Tsui H.-C.T."/>
            <person name="Winkler M.E."/>
        </authorList>
    </citation>
    <scope>NUCLEOTIDE SEQUENCE</scope>
</reference>
<gene>
    <name evidence="3" type="ORF">METZ01_LOCUS372836</name>
</gene>
<dbReference type="Gene3D" id="3.30.70.1400">
    <property type="entry name" value="Aminomethyltransferase beta-barrel domains"/>
    <property type="match status" value="1"/>
</dbReference>
<dbReference type="InterPro" id="IPR036188">
    <property type="entry name" value="FAD/NAD-bd_sf"/>
</dbReference>
<dbReference type="InterPro" id="IPR028896">
    <property type="entry name" value="GcvT/YgfZ/DmdA"/>
</dbReference>
<dbReference type="GO" id="GO:0005739">
    <property type="term" value="C:mitochondrion"/>
    <property type="evidence" value="ECO:0007669"/>
    <property type="project" value="TreeGrafter"/>
</dbReference>
<dbReference type="Gene3D" id="3.30.1360.120">
    <property type="entry name" value="Probable tRNA modification gtpase trme, domain 1"/>
    <property type="match status" value="1"/>
</dbReference>
<proteinExistence type="predicted"/>
<dbReference type="EMBL" id="UINC01135684">
    <property type="protein sequence ID" value="SVD19982.1"/>
    <property type="molecule type" value="Genomic_DNA"/>
</dbReference>
<dbReference type="InterPro" id="IPR006222">
    <property type="entry name" value="GCVT_N"/>
</dbReference>
<dbReference type="InterPro" id="IPR032503">
    <property type="entry name" value="FAO_M"/>
</dbReference>
<evidence type="ECO:0000259" key="1">
    <source>
        <dbReference type="Pfam" id="PF01571"/>
    </source>
</evidence>
<feature type="non-terminal residue" evidence="3">
    <location>
        <position position="1"/>
    </location>
</feature>
<feature type="non-terminal residue" evidence="3">
    <location>
        <position position="303"/>
    </location>
</feature>
<organism evidence="3">
    <name type="scientific">marine metagenome</name>
    <dbReference type="NCBI Taxonomy" id="408172"/>
    <lineage>
        <taxon>unclassified sequences</taxon>
        <taxon>metagenomes</taxon>
        <taxon>ecological metagenomes</taxon>
    </lineage>
</organism>
<dbReference type="AlphaFoldDB" id="A0A382TDW5"/>
<dbReference type="Gene3D" id="3.50.50.60">
    <property type="entry name" value="FAD/NAD(P)-binding domain"/>
    <property type="match status" value="1"/>
</dbReference>
<feature type="domain" description="GCVT N-terminal" evidence="1">
    <location>
        <begin position="72"/>
        <end position="299"/>
    </location>
</feature>
<evidence type="ECO:0000313" key="3">
    <source>
        <dbReference type="EMBL" id="SVD19982.1"/>
    </source>
</evidence>
<dbReference type="Pfam" id="PF16350">
    <property type="entry name" value="FAO_M"/>
    <property type="match status" value="1"/>
</dbReference>
<dbReference type="InterPro" id="IPR027266">
    <property type="entry name" value="TrmE/GcvT-like"/>
</dbReference>
<evidence type="ECO:0000259" key="2">
    <source>
        <dbReference type="Pfam" id="PF16350"/>
    </source>
</evidence>
<dbReference type="PANTHER" id="PTHR43757:SF2">
    <property type="entry name" value="AMINOMETHYLTRANSFERASE, MITOCHONDRIAL"/>
    <property type="match status" value="1"/>
</dbReference>
<evidence type="ECO:0008006" key="4">
    <source>
        <dbReference type="Google" id="ProtNLM"/>
    </source>
</evidence>
<name>A0A382TDW5_9ZZZZ</name>
<feature type="domain" description="FAD dependent oxidoreductase central" evidence="2">
    <location>
        <begin position="13"/>
        <end position="68"/>
    </location>
</feature>
<dbReference type="PANTHER" id="PTHR43757">
    <property type="entry name" value="AMINOMETHYLTRANSFERASE"/>
    <property type="match status" value="1"/>
</dbReference>
<accession>A0A382TDW5</accession>
<dbReference type="SUPFAM" id="SSF103025">
    <property type="entry name" value="Folate-binding domain"/>
    <property type="match status" value="1"/>
</dbReference>
<sequence length="303" mass="34229">PGIGKAVADWMTHGKTEHDFFGIDISRFYPIQKSREVVESRCYEIAQKVYTPAVHPREPFATGRQLRVGPFYPREVELGGYFMEVAGWERAHGYQSNEATLMEKYRDQVPVREHEWDSRHFWEVSNAEHLELSESVGMINLSHFAVYDVSGPDAESLIEYLAVAKVGDNTPVGRGIYTHFLDHEGGIRADLTIVRLAKDGYRIICGGDTGHRDFVWIMNMAVARKAKIRIDGQTESIATLGLWGPEARSTLAGLMGQPEDISQENFPFATAKQIDVQGIPVWAFRISYVGEQGWELYVPFPYG</sequence>